<dbReference type="SUPFAM" id="SSF88946">
    <property type="entry name" value="Sigma2 domain of RNA polymerase sigma factors"/>
    <property type="match status" value="1"/>
</dbReference>
<evidence type="ECO:0000259" key="7">
    <source>
        <dbReference type="Pfam" id="PF08281"/>
    </source>
</evidence>
<feature type="domain" description="RNA polymerase sigma-70 region 2" evidence="6">
    <location>
        <begin position="31"/>
        <end position="85"/>
    </location>
</feature>
<feature type="domain" description="RNA polymerase sigma factor 70 region 4 type 2" evidence="7">
    <location>
        <begin position="118"/>
        <end position="167"/>
    </location>
</feature>
<reference evidence="8 9" key="1">
    <citation type="submission" date="2023-05" db="EMBL/GenBank/DDBJ databases">
        <title>Actinoplanes sp. NEAU-A12 genome sequencing.</title>
        <authorList>
            <person name="Wang Z.-S."/>
        </authorList>
    </citation>
    <scope>NUCLEOTIDE SEQUENCE [LARGE SCALE GENOMIC DNA]</scope>
    <source>
        <strain evidence="8 9">NEAU-A12</strain>
    </source>
</reference>
<organism evidence="8 9">
    <name type="scientific">Actinoplanes sandaracinus</name>
    <dbReference type="NCBI Taxonomy" id="3045177"/>
    <lineage>
        <taxon>Bacteria</taxon>
        <taxon>Bacillati</taxon>
        <taxon>Actinomycetota</taxon>
        <taxon>Actinomycetes</taxon>
        <taxon>Micromonosporales</taxon>
        <taxon>Micromonosporaceae</taxon>
        <taxon>Actinoplanes</taxon>
    </lineage>
</organism>
<keyword evidence="2" id="KW-0805">Transcription regulation</keyword>
<dbReference type="RefSeq" id="WP_282763405.1">
    <property type="nucleotide sequence ID" value="NZ_JASCTH010000019.1"/>
</dbReference>
<dbReference type="PANTHER" id="PTHR43133:SF8">
    <property type="entry name" value="RNA POLYMERASE SIGMA FACTOR HI_1459-RELATED"/>
    <property type="match status" value="1"/>
</dbReference>
<dbReference type="SUPFAM" id="SSF88659">
    <property type="entry name" value="Sigma3 and sigma4 domains of RNA polymerase sigma factors"/>
    <property type="match status" value="1"/>
</dbReference>
<keyword evidence="9" id="KW-1185">Reference proteome</keyword>
<dbReference type="Proteomes" id="UP001241758">
    <property type="component" value="Unassembled WGS sequence"/>
</dbReference>
<comment type="similarity">
    <text evidence="1">Belongs to the sigma-70 factor family. ECF subfamily.</text>
</comment>
<accession>A0ABT6WRL6</accession>
<evidence type="ECO:0000256" key="4">
    <source>
        <dbReference type="ARBA" id="ARBA00023125"/>
    </source>
</evidence>
<name>A0ABT6WRL6_9ACTN</name>
<keyword evidence="4" id="KW-0238">DNA-binding</keyword>
<dbReference type="InterPro" id="IPR039425">
    <property type="entry name" value="RNA_pol_sigma-70-like"/>
</dbReference>
<dbReference type="InterPro" id="IPR013325">
    <property type="entry name" value="RNA_pol_sigma_r2"/>
</dbReference>
<protein>
    <submittedName>
        <fullName evidence="8">RNA polymerase sigma factor</fullName>
    </submittedName>
</protein>
<dbReference type="InterPro" id="IPR036388">
    <property type="entry name" value="WH-like_DNA-bd_sf"/>
</dbReference>
<dbReference type="InterPro" id="IPR013249">
    <property type="entry name" value="RNA_pol_sigma70_r4_t2"/>
</dbReference>
<dbReference type="Pfam" id="PF04542">
    <property type="entry name" value="Sigma70_r2"/>
    <property type="match status" value="1"/>
</dbReference>
<dbReference type="EMBL" id="JASCTH010000019">
    <property type="protein sequence ID" value="MDI6102369.1"/>
    <property type="molecule type" value="Genomic_DNA"/>
</dbReference>
<evidence type="ECO:0000256" key="3">
    <source>
        <dbReference type="ARBA" id="ARBA00023082"/>
    </source>
</evidence>
<gene>
    <name evidence="8" type="ORF">QLQ12_27495</name>
</gene>
<evidence type="ECO:0000313" key="8">
    <source>
        <dbReference type="EMBL" id="MDI6102369.1"/>
    </source>
</evidence>
<keyword evidence="5" id="KW-0804">Transcription</keyword>
<keyword evidence="3" id="KW-0731">Sigma factor</keyword>
<evidence type="ECO:0000259" key="6">
    <source>
        <dbReference type="Pfam" id="PF04542"/>
    </source>
</evidence>
<dbReference type="InterPro" id="IPR013324">
    <property type="entry name" value="RNA_pol_sigma_r3/r4-like"/>
</dbReference>
<dbReference type="PANTHER" id="PTHR43133">
    <property type="entry name" value="RNA POLYMERASE ECF-TYPE SIGMA FACTO"/>
    <property type="match status" value="1"/>
</dbReference>
<comment type="caution">
    <text evidence="8">The sequence shown here is derived from an EMBL/GenBank/DDBJ whole genome shotgun (WGS) entry which is preliminary data.</text>
</comment>
<evidence type="ECO:0000256" key="1">
    <source>
        <dbReference type="ARBA" id="ARBA00010641"/>
    </source>
</evidence>
<sequence length="183" mass="20404">MSEPGNMENQLTPGELEAFVSCFKKNFHPLTWFVIRAGASVTEAPDVVQEAMLAALKSWATVQNPRAFLHTAALRILHRRWDKAKQEHAAHQRIAQETSATAFDMRLDVNVNLDVADVLSLLRELPQAQREAFALHADGFTPPEIAEITGQKASTARSNVRHARQKLLRMIEESTRKEAGDGP</sequence>
<dbReference type="InterPro" id="IPR007627">
    <property type="entry name" value="RNA_pol_sigma70_r2"/>
</dbReference>
<dbReference type="Gene3D" id="1.10.10.10">
    <property type="entry name" value="Winged helix-like DNA-binding domain superfamily/Winged helix DNA-binding domain"/>
    <property type="match status" value="1"/>
</dbReference>
<evidence type="ECO:0000256" key="2">
    <source>
        <dbReference type="ARBA" id="ARBA00023015"/>
    </source>
</evidence>
<evidence type="ECO:0000256" key="5">
    <source>
        <dbReference type="ARBA" id="ARBA00023163"/>
    </source>
</evidence>
<evidence type="ECO:0000313" key="9">
    <source>
        <dbReference type="Proteomes" id="UP001241758"/>
    </source>
</evidence>
<dbReference type="Gene3D" id="1.10.1740.10">
    <property type="match status" value="1"/>
</dbReference>
<dbReference type="Pfam" id="PF08281">
    <property type="entry name" value="Sigma70_r4_2"/>
    <property type="match status" value="1"/>
</dbReference>
<proteinExistence type="inferred from homology"/>